<comment type="similarity">
    <text evidence="2">Belongs to the TACC family.</text>
</comment>
<evidence type="ECO:0000256" key="3">
    <source>
        <dbReference type="ARBA" id="ARBA00022490"/>
    </source>
</evidence>
<dbReference type="InterPro" id="IPR057663">
    <property type="entry name" value="TACC3_Aurora-A_bind"/>
</dbReference>
<feature type="coiled-coil region" evidence="7">
    <location>
        <begin position="182"/>
        <end position="378"/>
    </location>
</feature>
<evidence type="ECO:0000313" key="10">
    <source>
        <dbReference type="EMBL" id="KAK7494632.1"/>
    </source>
</evidence>
<evidence type="ECO:0000256" key="5">
    <source>
        <dbReference type="ARBA" id="ARBA00023054"/>
    </source>
</evidence>
<dbReference type="EMBL" id="JACVVK020000081">
    <property type="protein sequence ID" value="KAK7494632.1"/>
    <property type="molecule type" value="Genomic_DNA"/>
</dbReference>
<evidence type="ECO:0000256" key="8">
    <source>
        <dbReference type="SAM" id="MobiDB-lite"/>
    </source>
</evidence>
<protein>
    <recommendedName>
        <fullName evidence="9">Transforming acidic coiled-coil-containing protein C-terminal domain-containing protein</fullName>
    </recommendedName>
</protein>
<accession>A0ABD0L5L2</accession>
<keyword evidence="4" id="KW-0597">Phosphoprotein</keyword>
<dbReference type="InterPro" id="IPR007707">
    <property type="entry name" value="TACC_C"/>
</dbReference>
<evidence type="ECO:0000256" key="1">
    <source>
        <dbReference type="ARBA" id="ARBA00004245"/>
    </source>
</evidence>
<feature type="domain" description="Transforming acidic coiled-coil-containing protein C-terminal" evidence="9">
    <location>
        <begin position="184"/>
        <end position="376"/>
    </location>
</feature>
<gene>
    <name evidence="10" type="ORF">BaRGS_00014030</name>
</gene>
<proteinExistence type="inferred from homology"/>
<dbReference type="PANTHER" id="PTHR13924">
    <property type="entry name" value="TRANSFORMING ACIDIC COILED-COIL CONTAINING PROTEIN 1/2"/>
    <property type="match status" value="1"/>
</dbReference>
<dbReference type="Gene3D" id="1.20.5.1700">
    <property type="match status" value="1"/>
</dbReference>
<dbReference type="InterPro" id="IPR039915">
    <property type="entry name" value="TACC"/>
</dbReference>
<evidence type="ECO:0000259" key="9">
    <source>
        <dbReference type="Pfam" id="PF05010"/>
    </source>
</evidence>
<comment type="caution">
    <text evidence="10">The sequence shown here is derived from an EMBL/GenBank/DDBJ whole genome shotgun (WGS) entry which is preliminary data.</text>
</comment>
<feature type="region of interest" description="Disordered" evidence="8">
    <location>
        <begin position="38"/>
        <end position="67"/>
    </location>
</feature>
<keyword evidence="3" id="KW-0963">Cytoplasm</keyword>
<dbReference type="Proteomes" id="UP001519460">
    <property type="component" value="Unassembled WGS sequence"/>
</dbReference>
<keyword evidence="11" id="KW-1185">Reference proteome</keyword>
<dbReference type="PANTHER" id="PTHR13924:SF10">
    <property type="entry name" value="TRANSFORMING ACIDIC COILED-COIL PROTEIN, ISOFORM K"/>
    <property type="match status" value="1"/>
</dbReference>
<evidence type="ECO:0000256" key="2">
    <source>
        <dbReference type="ARBA" id="ARBA00009423"/>
    </source>
</evidence>
<evidence type="ECO:0000256" key="4">
    <source>
        <dbReference type="ARBA" id="ARBA00022553"/>
    </source>
</evidence>
<organism evidence="10 11">
    <name type="scientific">Batillaria attramentaria</name>
    <dbReference type="NCBI Taxonomy" id="370345"/>
    <lineage>
        <taxon>Eukaryota</taxon>
        <taxon>Metazoa</taxon>
        <taxon>Spiralia</taxon>
        <taxon>Lophotrochozoa</taxon>
        <taxon>Mollusca</taxon>
        <taxon>Gastropoda</taxon>
        <taxon>Caenogastropoda</taxon>
        <taxon>Sorbeoconcha</taxon>
        <taxon>Cerithioidea</taxon>
        <taxon>Batillariidae</taxon>
        <taxon>Batillaria</taxon>
    </lineage>
</organism>
<dbReference type="Pfam" id="PF25777">
    <property type="entry name" value="Aurora-A_bind_TACC3"/>
    <property type="match status" value="1"/>
</dbReference>
<keyword evidence="6" id="KW-0206">Cytoskeleton</keyword>
<comment type="subcellular location">
    <subcellularLocation>
        <location evidence="1">Cytoplasm</location>
        <location evidence="1">Cytoskeleton</location>
    </subcellularLocation>
</comment>
<evidence type="ECO:0000256" key="6">
    <source>
        <dbReference type="ARBA" id="ARBA00023212"/>
    </source>
</evidence>
<dbReference type="FunFam" id="1.20.5.1700:FF:000001">
    <property type="entry name" value="Transforming acidic coiled-coil-containing protein 1 isoform 2"/>
    <property type="match status" value="1"/>
</dbReference>
<dbReference type="Gene3D" id="1.10.287.1490">
    <property type="match status" value="1"/>
</dbReference>
<sequence>FDDPSAWELLEKFGGGGDVKESDLRKCSLYVKFDPLVKPSLPRTPDKMPAPTHTVPRRAQNRPHEPVNTSLMNASGVEESICLMGTPPRVSRRRSILTQRRMNTSVAQTITEEDSVKPVDLLFSIDGEADTDKFAGDSAHQGDGPAATLVQVEEDVKYTESEWRKLQQILAMQYEGQLLAREREFATQLDQKEAKIKQLQEHVDKVKGEKKSLSDSVVSMKSVVAEYEKTLNVLIAAKEKATEDAKKEVDAMKKERDQAIEDAQALESSFSEFHRRYEKLKATLEGFKKNEEVLKNTVKSWQEKVKAADENLIKVKAKAEEKIKEVVDVLEKTKADKLRLEAELKRNQVQLHSLENTVEQKNKEVKELTEICESLISQVGGSK</sequence>
<keyword evidence="5 7" id="KW-0175">Coiled coil</keyword>
<name>A0ABD0L5L2_9CAEN</name>
<feature type="non-terminal residue" evidence="10">
    <location>
        <position position="1"/>
    </location>
</feature>
<evidence type="ECO:0000256" key="7">
    <source>
        <dbReference type="SAM" id="Coils"/>
    </source>
</evidence>
<evidence type="ECO:0000313" key="11">
    <source>
        <dbReference type="Proteomes" id="UP001519460"/>
    </source>
</evidence>
<dbReference type="GO" id="GO:0005856">
    <property type="term" value="C:cytoskeleton"/>
    <property type="evidence" value="ECO:0007669"/>
    <property type="project" value="UniProtKB-SubCell"/>
</dbReference>
<reference evidence="10 11" key="1">
    <citation type="journal article" date="2023" name="Sci. Data">
        <title>Genome assembly of the Korean intertidal mud-creeper Batillaria attramentaria.</title>
        <authorList>
            <person name="Patra A.K."/>
            <person name="Ho P.T."/>
            <person name="Jun S."/>
            <person name="Lee S.J."/>
            <person name="Kim Y."/>
            <person name="Won Y.J."/>
        </authorList>
    </citation>
    <scope>NUCLEOTIDE SEQUENCE [LARGE SCALE GENOMIC DNA]</scope>
    <source>
        <strain evidence="10">Wonlab-2016</strain>
    </source>
</reference>
<dbReference type="Pfam" id="PF05010">
    <property type="entry name" value="TACC_C"/>
    <property type="match status" value="1"/>
</dbReference>
<dbReference type="AlphaFoldDB" id="A0ABD0L5L2"/>